<gene>
    <name evidence="2" type="ORF">SLEP1_g14461</name>
</gene>
<feature type="region of interest" description="Disordered" evidence="1">
    <location>
        <begin position="36"/>
        <end position="62"/>
    </location>
</feature>
<sequence length="168" mass="18750">MADPKAPKVSNRAASKDRSRLKYSCDAGMLSCVHPPEAVNLDNEDSNGPLSSDYDSCDSTDDSTPLAKLSAGVRVFSDWLLTTKLSETEMIKAMEASRWEAEKLRAESEVEATRMLLRTQSQIASFVSATESRKRKRVEEDESRDSSKRRGALLLSLLQCDLDLFNKR</sequence>
<reference evidence="2 3" key="1">
    <citation type="journal article" date="2021" name="Commun. Biol.">
        <title>The genome of Shorea leprosula (Dipterocarpaceae) highlights the ecological relevance of drought in aseasonal tropical rainforests.</title>
        <authorList>
            <person name="Ng K.K.S."/>
            <person name="Kobayashi M.J."/>
            <person name="Fawcett J.A."/>
            <person name="Hatakeyama M."/>
            <person name="Paape T."/>
            <person name="Ng C.H."/>
            <person name="Ang C.C."/>
            <person name="Tnah L.H."/>
            <person name="Lee C.T."/>
            <person name="Nishiyama T."/>
            <person name="Sese J."/>
            <person name="O'Brien M.J."/>
            <person name="Copetti D."/>
            <person name="Mohd Noor M.I."/>
            <person name="Ong R.C."/>
            <person name="Putra M."/>
            <person name="Sireger I.Z."/>
            <person name="Indrioko S."/>
            <person name="Kosugi Y."/>
            <person name="Izuno A."/>
            <person name="Isagi Y."/>
            <person name="Lee S.L."/>
            <person name="Shimizu K.K."/>
        </authorList>
    </citation>
    <scope>NUCLEOTIDE SEQUENCE [LARGE SCALE GENOMIC DNA]</scope>
    <source>
        <strain evidence="2">214</strain>
    </source>
</reference>
<dbReference type="Proteomes" id="UP001054252">
    <property type="component" value="Unassembled WGS sequence"/>
</dbReference>
<evidence type="ECO:0000313" key="3">
    <source>
        <dbReference type="Proteomes" id="UP001054252"/>
    </source>
</evidence>
<dbReference type="AlphaFoldDB" id="A0AAV5IJ34"/>
<organism evidence="2 3">
    <name type="scientific">Rubroshorea leprosula</name>
    <dbReference type="NCBI Taxonomy" id="152421"/>
    <lineage>
        <taxon>Eukaryota</taxon>
        <taxon>Viridiplantae</taxon>
        <taxon>Streptophyta</taxon>
        <taxon>Embryophyta</taxon>
        <taxon>Tracheophyta</taxon>
        <taxon>Spermatophyta</taxon>
        <taxon>Magnoliopsida</taxon>
        <taxon>eudicotyledons</taxon>
        <taxon>Gunneridae</taxon>
        <taxon>Pentapetalae</taxon>
        <taxon>rosids</taxon>
        <taxon>malvids</taxon>
        <taxon>Malvales</taxon>
        <taxon>Dipterocarpaceae</taxon>
        <taxon>Rubroshorea</taxon>
    </lineage>
</organism>
<keyword evidence="3" id="KW-1185">Reference proteome</keyword>
<evidence type="ECO:0000313" key="2">
    <source>
        <dbReference type="EMBL" id="GKV01957.1"/>
    </source>
</evidence>
<dbReference type="EMBL" id="BPVZ01000018">
    <property type="protein sequence ID" value="GKV01957.1"/>
    <property type="molecule type" value="Genomic_DNA"/>
</dbReference>
<protein>
    <submittedName>
        <fullName evidence="2">Uncharacterized protein</fullName>
    </submittedName>
</protein>
<name>A0AAV5IJ34_9ROSI</name>
<feature type="region of interest" description="Disordered" evidence="1">
    <location>
        <begin position="1"/>
        <end position="20"/>
    </location>
</feature>
<comment type="caution">
    <text evidence="2">The sequence shown here is derived from an EMBL/GenBank/DDBJ whole genome shotgun (WGS) entry which is preliminary data.</text>
</comment>
<proteinExistence type="predicted"/>
<accession>A0AAV5IJ34</accession>
<evidence type="ECO:0000256" key="1">
    <source>
        <dbReference type="SAM" id="MobiDB-lite"/>
    </source>
</evidence>